<organism evidence="1">
    <name type="scientific">Siphoviridae sp. cttma3</name>
    <dbReference type="NCBI Taxonomy" id="2825708"/>
    <lineage>
        <taxon>Viruses</taxon>
        <taxon>Duplodnaviria</taxon>
        <taxon>Heunggongvirae</taxon>
        <taxon>Uroviricota</taxon>
        <taxon>Caudoviricetes</taxon>
    </lineage>
</organism>
<sequence>MPCNNTLPSVSEKSKAWLEKWKGHSDIERVFSPVNWGYVAQNPEKAYYSDCPTIQKYDEVYGEGNAEMWIYSQVLALFGSSSCKDEGIAKGIGIFAQTFVSSVRIYKLSELMLFFSRYKSGRYDNSFSQFDARRIGNAFFKEFIPERNKEIDFCEKRKINKEALFRRELPPGYVIPEGYNPYTWYLEAKKRAANGDAEAIASFNPPTL</sequence>
<evidence type="ECO:0000313" key="1">
    <source>
        <dbReference type="EMBL" id="DAG03076.1"/>
    </source>
</evidence>
<dbReference type="EMBL" id="BK016222">
    <property type="protein sequence ID" value="DAG03076.1"/>
    <property type="molecule type" value="Genomic_DNA"/>
</dbReference>
<proteinExistence type="predicted"/>
<name>A0A8S5V8N0_9CAUD</name>
<reference evidence="1" key="1">
    <citation type="journal article" date="2021" name="Proc. Natl. Acad. Sci. U.S.A.">
        <title>A Catalog of Tens of Thousands of Viruses from Human Metagenomes Reveals Hidden Associations with Chronic Diseases.</title>
        <authorList>
            <person name="Tisza M.J."/>
            <person name="Buck C.B."/>
        </authorList>
    </citation>
    <scope>NUCLEOTIDE SEQUENCE</scope>
    <source>
        <strain evidence="1">Cttma3</strain>
    </source>
</reference>
<accession>A0A8S5V8N0</accession>
<protein>
    <submittedName>
        <fullName evidence="1">Uncharacterized protein</fullName>
    </submittedName>
</protein>